<dbReference type="UniPathway" id="UPA00362"/>
<sequence>MSLLNYTIAFIGLGNMGGPMAANLLKAQAKVKVFDLVPGAVAELKSQGATAANSAIDAVDGADIVISMLPAGKHVQSLYLGDSERATAGLMDVLGKNTLVIDSSTIDAATSIAVGTALSEKGIRFLDAPVSGGTAGAAAGTLTFIVGGEEAAYQSALPVLQAMGKNIFHAGQNGAGQIAKICNNMLLSVLMLGTSEALQMAIDNGLDPKVMSDIMLQSSGRNWTLELYNPCPDVMPNVPSSNDYKGGFMVDLMRKDLGLALDTALKSHSSTPMGAMAQNLYNMHSMQGNGQRDFSSIFELFSAQKPKI</sequence>
<protein>
    <recommendedName>
        <fullName evidence="6">3-hydroxyisobutyrate dehydrogenase</fullName>
        <shortName evidence="6">HIBADH</shortName>
        <ecNumber evidence="6">1.1.1.31</ecNumber>
    </recommendedName>
</protein>
<dbReference type="InterPro" id="IPR006115">
    <property type="entry name" value="6PGDH_NADP-bd"/>
</dbReference>
<keyword evidence="4 6" id="KW-0520">NAD</keyword>
<proteinExistence type="inferred from homology"/>
<dbReference type="Pfam" id="PF03446">
    <property type="entry name" value="NAD_binding_2"/>
    <property type="match status" value="1"/>
</dbReference>
<evidence type="ECO:0000256" key="5">
    <source>
        <dbReference type="PIRSR" id="PIRSR000103-1"/>
    </source>
</evidence>
<dbReference type="Gene3D" id="1.10.1040.10">
    <property type="entry name" value="N-(1-d-carboxylethyl)-l-norvaline Dehydrogenase, domain 2"/>
    <property type="match status" value="1"/>
</dbReference>
<dbReference type="OrthoDB" id="9786703at2"/>
<dbReference type="PIRSF" id="PIRSF000103">
    <property type="entry name" value="HIBADH"/>
    <property type="match status" value="1"/>
</dbReference>
<dbReference type="Pfam" id="PF14833">
    <property type="entry name" value="NAD_binding_11"/>
    <property type="match status" value="1"/>
</dbReference>
<evidence type="ECO:0000259" key="7">
    <source>
        <dbReference type="Pfam" id="PF03446"/>
    </source>
</evidence>
<dbReference type="Gene3D" id="3.40.50.720">
    <property type="entry name" value="NAD(P)-binding Rossmann-like Domain"/>
    <property type="match status" value="1"/>
</dbReference>
<dbReference type="SUPFAM" id="SSF48179">
    <property type="entry name" value="6-phosphogluconate dehydrogenase C-terminal domain-like"/>
    <property type="match status" value="1"/>
</dbReference>
<comment type="catalytic activity">
    <reaction evidence="6">
        <text>3-hydroxy-2-methylpropanoate + NAD(+) = 2-methyl-3-oxopropanoate + NADH + H(+)</text>
        <dbReference type="Rhea" id="RHEA:17681"/>
        <dbReference type="ChEBI" id="CHEBI:11805"/>
        <dbReference type="ChEBI" id="CHEBI:15378"/>
        <dbReference type="ChEBI" id="CHEBI:57540"/>
        <dbReference type="ChEBI" id="CHEBI:57700"/>
        <dbReference type="ChEBI" id="CHEBI:57945"/>
        <dbReference type="EC" id="1.1.1.31"/>
    </reaction>
</comment>
<dbReference type="PROSITE" id="PS00895">
    <property type="entry name" value="3_HYDROXYISOBUT_DH"/>
    <property type="match status" value="1"/>
</dbReference>
<organism evidence="9 10">
    <name type="scientific">Paraglaciecola polaris LMG 21857</name>
    <dbReference type="NCBI Taxonomy" id="1129793"/>
    <lineage>
        <taxon>Bacteria</taxon>
        <taxon>Pseudomonadati</taxon>
        <taxon>Pseudomonadota</taxon>
        <taxon>Gammaproteobacteria</taxon>
        <taxon>Alteromonadales</taxon>
        <taxon>Alteromonadaceae</taxon>
        <taxon>Paraglaciecola</taxon>
    </lineage>
</organism>
<evidence type="ECO:0000256" key="4">
    <source>
        <dbReference type="ARBA" id="ARBA00023027"/>
    </source>
</evidence>
<dbReference type="GO" id="GO:0050661">
    <property type="term" value="F:NADP binding"/>
    <property type="evidence" value="ECO:0007669"/>
    <property type="project" value="InterPro"/>
</dbReference>
<dbReference type="InterPro" id="IPR029154">
    <property type="entry name" value="HIBADH-like_NADP-bd"/>
</dbReference>
<dbReference type="InterPro" id="IPR036291">
    <property type="entry name" value="NAD(P)-bd_dom_sf"/>
</dbReference>
<dbReference type="RefSeq" id="WP_007104363.1">
    <property type="nucleotide sequence ID" value="NZ_BAER01000041.1"/>
</dbReference>
<keyword evidence="3 6" id="KW-0560">Oxidoreductase</keyword>
<dbReference type="InterPro" id="IPR008927">
    <property type="entry name" value="6-PGluconate_DH-like_C_sf"/>
</dbReference>
<dbReference type="EMBL" id="BAER01000041">
    <property type="protein sequence ID" value="GAC32575.1"/>
    <property type="molecule type" value="Genomic_DNA"/>
</dbReference>
<accession>K7AB16</accession>
<comment type="similarity">
    <text evidence="1 6">Belongs to the HIBADH-related family.</text>
</comment>
<evidence type="ECO:0000313" key="10">
    <source>
        <dbReference type="Proteomes" id="UP000006322"/>
    </source>
</evidence>
<evidence type="ECO:0000256" key="3">
    <source>
        <dbReference type="ARBA" id="ARBA00023002"/>
    </source>
</evidence>
<dbReference type="NCBIfam" id="TIGR01692">
    <property type="entry name" value="HIBADH"/>
    <property type="match status" value="1"/>
</dbReference>
<dbReference type="Proteomes" id="UP000006322">
    <property type="component" value="Unassembled WGS sequence"/>
</dbReference>
<dbReference type="InterPro" id="IPR002204">
    <property type="entry name" value="3-OH-isobutyrate_DH-rel_CS"/>
</dbReference>
<dbReference type="GO" id="GO:0006574">
    <property type="term" value="P:L-valine catabolic process"/>
    <property type="evidence" value="ECO:0007669"/>
    <property type="project" value="UniProtKB-UniPathway"/>
</dbReference>
<dbReference type="InterPro" id="IPR011548">
    <property type="entry name" value="HIBADH"/>
</dbReference>
<gene>
    <name evidence="9" type="primary">mmsB</name>
    <name evidence="9" type="ORF">GPLA_1661</name>
</gene>
<reference evidence="10" key="1">
    <citation type="journal article" date="2014" name="Environ. Microbiol.">
        <title>Comparative genomics of the marine bacterial genus Glaciecola reveals the high degree of genomic diversity and genomic characteristic for cold adaptation.</title>
        <authorList>
            <person name="Qin Q.L."/>
            <person name="Xie B.B."/>
            <person name="Yu Y."/>
            <person name="Shu Y.L."/>
            <person name="Rong J.C."/>
            <person name="Zhang Y.J."/>
            <person name="Zhao D.L."/>
            <person name="Chen X.L."/>
            <person name="Zhang X.Y."/>
            <person name="Chen B."/>
            <person name="Zhou B.C."/>
            <person name="Zhang Y.Z."/>
        </authorList>
    </citation>
    <scope>NUCLEOTIDE SEQUENCE [LARGE SCALE GENOMIC DNA]</scope>
    <source>
        <strain evidence="10">LMG 21857</strain>
    </source>
</reference>
<dbReference type="InterPro" id="IPR013328">
    <property type="entry name" value="6PGD_dom2"/>
</dbReference>
<comment type="caution">
    <text evidence="9">The sequence shown here is derived from an EMBL/GenBank/DDBJ whole genome shotgun (WGS) entry which is preliminary data.</text>
</comment>
<keyword evidence="10" id="KW-1185">Reference proteome</keyword>
<evidence type="ECO:0000313" key="9">
    <source>
        <dbReference type="EMBL" id="GAC32575.1"/>
    </source>
</evidence>
<dbReference type="AlphaFoldDB" id="K7AB16"/>
<evidence type="ECO:0000256" key="6">
    <source>
        <dbReference type="RuleBase" id="RU910714"/>
    </source>
</evidence>
<feature type="active site" evidence="5">
    <location>
        <position position="180"/>
    </location>
</feature>
<dbReference type="GO" id="GO:0051287">
    <property type="term" value="F:NAD binding"/>
    <property type="evidence" value="ECO:0007669"/>
    <property type="project" value="InterPro"/>
</dbReference>
<comment type="pathway">
    <text evidence="6">Amino-acid degradation; L-valine degradation.</text>
</comment>
<name>K7AB16_9ALTE</name>
<dbReference type="PANTHER" id="PTHR22981:SF7">
    <property type="entry name" value="3-HYDROXYISOBUTYRATE DEHYDROGENASE, MITOCHONDRIAL"/>
    <property type="match status" value="1"/>
</dbReference>
<evidence type="ECO:0000256" key="1">
    <source>
        <dbReference type="ARBA" id="ARBA00009080"/>
    </source>
</evidence>
<dbReference type="SUPFAM" id="SSF51735">
    <property type="entry name" value="NAD(P)-binding Rossmann-fold domains"/>
    <property type="match status" value="1"/>
</dbReference>
<dbReference type="STRING" id="1129793.GPLA_1661"/>
<keyword evidence="2 6" id="KW-0101">Branched-chain amino acid catabolism</keyword>
<feature type="domain" description="6-phosphogluconate dehydrogenase NADP-binding" evidence="7">
    <location>
        <begin position="7"/>
        <end position="171"/>
    </location>
</feature>
<evidence type="ECO:0000256" key="2">
    <source>
        <dbReference type="ARBA" id="ARBA00022456"/>
    </source>
</evidence>
<feature type="domain" description="3-hydroxyisobutyrate dehydrogenase-like NAD-binding" evidence="8">
    <location>
        <begin position="174"/>
        <end position="300"/>
    </location>
</feature>
<dbReference type="FunFam" id="1.10.1040.10:FF:000006">
    <property type="entry name" value="3-hydroxyisobutyrate dehydrogenase"/>
    <property type="match status" value="1"/>
</dbReference>
<dbReference type="InterPro" id="IPR015815">
    <property type="entry name" value="HIBADH-related"/>
</dbReference>
<evidence type="ECO:0000259" key="8">
    <source>
        <dbReference type="Pfam" id="PF14833"/>
    </source>
</evidence>
<dbReference type="GO" id="GO:0008442">
    <property type="term" value="F:3-hydroxyisobutyrate dehydrogenase activity"/>
    <property type="evidence" value="ECO:0007669"/>
    <property type="project" value="UniProtKB-EC"/>
</dbReference>
<dbReference type="PANTHER" id="PTHR22981">
    <property type="entry name" value="3-HYDROXYISOBUTYRATE DEHYDROGENASE-RELATED"/>
    <property type="match status" value="1"/>
</dbReference>
<dbReference type="EC" id="1.1.1.31" evidence="6"/>